<evidence type="ECO:0000313" key="2">
    <source>
        <dbReference type="Proteomes" id="UP000249057"/>
    </source>
</evidence>
<evidence type="ECO:0000313" key="1">
    <source>
        <dbReference type="EMBL" id="RAH51561.1"/>
    </source>
</evidence>
<reference evidence="1" key="1">
    <citation type="submission" date="2018-02" db="EMBL/GenBank/DDBJ databases">
        <title>The genomes of Aspergillus section Nigri reveals drivers in fungal speciation.</title>
        <authorList>
            <consortium name="DOE Joint Genome Institute"/>
            <person name="Vesth T.C."/>
            <person name="Nybo J."/>
            <person name="Theobald S."/>
            <person name="Brandl J."/>
            <person name="Frisvad J.C."/>
            <person name="Nielsen K.F."/>
            <person name="Lyhne E.K."/>
            <person name="Kogle M.E."/>
            <person name="Kuo A."/>
            <person name="Riley R."/>
            <person name="Clum A."/>
            <person name="Nolan M."/>
            <person name="Lipzen A."/>
            <person name="Salamov A."/>
            <person name="Henrissat B."/>
            <person name="Wiebenga A."/>
            <person name="De vries R.P."/>
            <person name="Grigoriev I.V."/>
            <person name="Mortensen U.H."/>
            <person name="Andersen M.R."/>
            <person name="Baker S.E."/>
        </authorList>
    </citation>
    <scope>NUCLEOTIDE SEQUENCE</scope>
    <source>
        <strain evidence="1">CBS 621.78</strain>
    </source>
</reference>
<dbReference type="EMBL" id="KZ825310">
    <property type="protein sequence ID" value="RAH51561.1"/>
    <property type="molecule type" value="Genomic_DNA"/>
</dbReference>
<accession>A0ACD1GQM2</accession>
<dbReference type="Proteomes" id="UP000249057">
    <property type="component" value="Unassembled WGS sequence"/>
</dbReference>
<proteinExistence type="predicted"/>
<protein>
    <submittedName>
        <fullName evidence="1">Uncharacterized protein</fullName>
    </submittedName>
</protein>
<name>A0ACD1GQM2_9EURO</name>
<sequence>MSRSRGHPHTSAFRMQGLIISRDDAVPELTQLGLAQQIGLPQKSSFRGIQGANEEDGQIYRSPLFLFVSRLMRPALLRLLKRPSALSVLDSLISAPAGVEQLELRRDQRCLRCLSRSTRQENYISSVNREQTACSESPSPSTRRKLSFQVHKIKAPKAQAEDSVGNGESSLDKQRYPSRFRIQPEKLEFESDIGHVREIGTRLVDSPLHRDDFSLWAELLRYRQRHYGEQGTMVIWEALTDRVDDVRLPVDGDLADFLWQSFVDLGFKREIVMVEVAEYAGELWSKTGNRWPKLYERIVGGFIERGLIDRAEEWHRKLQEPHLASPNDILHVLRPAVSARHSNSTVVGKNKAKNQGQGFLPSLVAFRNICRSIQGHQIYVPTMSALLKNDLPAQELVLMHLFLVGKGDHPRSYQDIEPLIHAAEKRGLQSFRQKLRAYVDRQFSSDIEDVQCKDSEIENSEHRPQASPSERQPLHDEKPIKDDLGARLFATDALKFELILSGFKMFGATSIGPQSLREMAVRAHGSRDLLERLRLLQEAGISIGDSIFSRLVRKLATENRGIVLTDLLRSDQHPDMLEDMRVQESLLLSHYLSQDWRRYNLTLAILSEIADEGPNMFNIHFRKHLRAGEWELASKIVDELALRGEPLTKTSIDLLISHVLTPRRPGSGPIRVPDRPPQIEVAFVFRVLQRTIPLGSTVSARLWVELIKRLGQTDSWVELRKCCLWLARHYSFTGPQKDTPLDIISGSSAAPHSRTSPASGHNADMLRTIFSRHVQEALVHWGFRKRVSPNNHRYHAVNDLIPWIRGLALLRELERSGVELQVSSISRACRQRLAVVFGRNRRSSRPMNRMLRRENPYTLEKVLGDISRVWGEPSLFAGREHIDVFRLINPPSSKMSYRRTRKTLWREQKLRGPAFIQSRS</sequence>
<organism evidence="1 2">
    <name type="scientific">Aspergillus brunneoviolaceus CBS 621.78</name>
    <dbReference type="NCBI Taxonomy" id="1450534"/>
    <lineage>
        <taxon>Eukaryota</taxon>
        <taxon>Fungi</taxon>
        <taxon>Dikarya</taxon>
        <taxon>Ascomycota</taxon>
        <taxon>Pezizomycotina</taxon>
        <taxon>Eurotiomycetes</taxon>
        <taxon>Eurotiomycetidae</taxon>
        <taxon>Eurotiales</taxon>
        <taxon>Aspergillaceae</taxon>
        <taxon>Aspergillus</taxon>
        <taxon>Aspergillus subgen. Circumdati</taxon>
    </lineage>
</organism>
<keyword evidence="2" id="KW-1185">Reference proteome</keyword>
<gene>
    <name evidence="1" type="ORF">BO95DRAFT_469807</name>
</gene>